<sequence length="172" mass="19597">MTSNTYEYEMDRLLSAGGPDYYTTLKEAISEFEDALIRSSIIPDNSFKSYVQLLHEIEKGYEFKLETAFDPDGTLEKMGFVLESVMLSSEGIMIATKYLNIDTSKSFRLNLKVSELIDDGQLLSRSRVAGLYLEVYDALDFEFPLIKSKICKFLDPNTDSIIHIYVDKPKGE</sequence>
<protein>
    <submittedName>
        <fullName evidence="1">Uncharacterized protein</fullName>
    </submittedName>
</protein>
<gene>
    <name evidence="1" type="ORF">GWK09_07760</name>
</gene>
<keyword evidence="2" id="KW-1185">Reference proteome</keyword>
<dbReference type="Proteomes" id="UP000468443">
    <property type="component" value="Unassembled WGS sequence"/>
</dbReference>
<name>A0A6P0UEU9_9FLAO</name>
<evidence type="ECO:0000313" key="2">
    <source>
        <dbReference type="Proteomes" id="UP000468443"/>
    </source>
</evidence>
<organism evidence="1 2">
    <name type="scientific">Muriicola jejuensis</name>
    <dbReference type="NCBI Taxonomy" id="504488"/>
    <lineage>
        <taxon>Bacteria</taxon>
        <taxon>Pseudomonadati</taxon>
        <taxon>Bacteroidota</taxon>
        <taxon>Flavobacteriia</taxon>
        <taxon>Flavobacteriales</taxon>
        <taxon>Flavobacteriaceae</taxon>
        <taxon>Muriicola</taxon>
    </lineage>
</organism>
<dbReference type="AlphaFoldDB" id="A0A6P0UEU9"/>
<comment type="caution">
    <text evidence="1">The sequence shown here is derived from an EMBL/GenBank/DDBJ whole genome shotgun (WGS) entry which is preliminary data.</text>
</comment>
<reference evidence="1 2" key="1">
    <citation type="submission" date="2020-01" db="EMBL/GenBank/DDBJ databases">
        <title>Muriicola jejuensis KCTC 22299.</title>
        <authorList>
            <person name="Wang G."/>
        </authorList>
    </citation>
    <scope>NUCLEOTIDE SEQUENCE [LARGE SCALE GENOMIC DNA]</scope>
    <source>
        <strain evidence="1 2">KCTC 22299</strain>
    </source>
</reference>
<dbReference type="EMBL" id="JAABOP010000001">
    <property type="protein sequence ID" value="NER10409.1"/>
    <property type="molecule type" value="Genomic_DNA"/>
</dbReference>
<dbReference type="RefSeq" id="WP_163692415.1">
    <property type="nucleotide sequence ID" value="NZ_FXTW01000001.1"/>
</dbReference>
<proteinExistence type="predicted"/>
<accession>A0A6P0UEU9</accession>
<evidence type="ECO:0000313" key="1">
    <source>
        <dbReference type="EMBL" id="NER10409.1"/>
    </source>
</evidence>